<feature type="signal peptide" evidence="1">
    <location>
        <begin position="1"/>
        <end position="27"/>
    </location>
</feature>
<evidence type="ECO:0000256" key="1">
    <source>
        <dbReference type="SAM" id="SignalP"/>
    </source>
</evidence>
<feature type="domain" description="Knottins-like" evidence="2">
    <location>
        <begin position="35"/>
        <end position="82"/>
    </location>
</feature>
<dbReference type="SUPFAM" id="SSF57095">
    <property type="entry name" value="Scorpion toxin-like"/>
    <property type="match status" value="1"/>
</dbReference>
<dbReference type="AlphaFoldDB" id="A0ABC9ASV2"/>
<keyword evidence="4" id="KW-1185">Reference proteome</keyword>
<evidence type="ECO:0000313" key="4">
    <source>
        <dbReference type="Proteomes" id="UP001497457"/>
    </source>
</evidence>
<protein>
    <recommendedName>
        <fullName evidence="2">Knottins-like domain-containing protein</fullName>
    </recommendedName>
</protein>
<dbReference type="Pfam" id="PF00304">
    <property type="entry name" value="Gamma-thionin"/>
    <property type="match status" value="1"/>
</dbReference>
<dbReference type="Proteomes" id="UP001497457">
    <property type="component" value="Chromosome 22rd"/>
</dbReference>
<dbReference type="InterPro" id="IPR003614">
    <property type="entry name" value="Knottins"/>
</dbReference>
<evidence type="ECO:0000313" key="3">
    <source>
        <dbReference type="EMBL" id="CAL4982751.1"/>
    </source>
</evidence>
<dbReference type="Gene3D" id="3.30.30.10">
    <property type="entry name" value="Knottin, scorpion toxin-like"/>
    <property type="match status" value="1"/>
</dbReference>
<gene>
    <name evidence="3" type="ORF">URODEC1_LOCUS56762</name>
</gene>
<organism evidence="3 4">
    <name type="scientific">Urochloa decumbens</name>
    <dbReference type="NCBI Taxonomy" id="240449"/>
    <lineage>
        <taxon>Eukaryota</taxon>
        <taxon>Viridiplantae</taxon>
        <taxon>Streptophyta</taxon>
        <taxon>Embryophyta</taxon>
        <taxon>Tracheophyta</taxon>
        <taxon>Spermatophyta</taxon>
        <taxon>Magnoliopsida</taxon>
        <taxon>Liliopsida</taxon>
        <taxon>Poales</taxon>
        <taxon>Poaceae</taxon>
        <taxon>PACMAD clade</taxon>
        <taxon>Panicoideae</taxon>
        <taxon>Panicodae</taxon>
        <taxon>Paniceae</taxon>
        <taxon>Melinidinae</taxon>
        <taxon>Urochloa</taxon>
    </lineage>
</organism>
<sequence length="96" mass="10271">MELSPRRKDLSAAAAIVLLLVILTAESSKSFVDGCEHLSGSYRGACWPFFNDDDCSTACINEGGDNVSGSCGYFQCWCFTDCHSEIVAPASTPILP</sequence>
<reference evidence="4" key="1">
    <citation type="submission" date="2024-06" db="EMBL/GenBank/DDBJ databases">
        <authorList>
            <person name="Ryan C."/>
        </authorList>
    </citation>
    <scope>NUCLEOTIDE SEQUENCE [LARGE SCALE GENOMIC DNA]</scope>
</reference>
<accession>A0ABC9ASV2</accession>
<proteinExistence type="predicted"/>
<keyword evidence="1" id="KW-0732">Signal</keyword>
<reference evidence="3 4" key="2">
    <citation type="submission" date="2024-10" db="EMBL/GenBank/DDBJ databases">
        <authorList>
            <person name="Ryan C."/>
        </authorList>
    </citation>
    <scope>NUCLEOTIDE SEQUENCE [LARGE SCALE GENOMIC DNA]</scope>
</reference>
<dbReference type="EMBL" id="OZ075132">
    <property type="protein sequence ID" value="CAL4982751.1"/>
    <property type="molecule type" value="Genomic_DNA"/>
</dbReference>
<dbReference type="InterPro" id="IPR036574">
    <property type="entry name" value="Scorpion_toxin-like_sf"/>
</dbReference>
<evidence type="ECO:0000259" key="2">
    <source>
        <dbReference type="Pfam" id="PF00304"/>
    </source>
</evidence>
<feature type="chain" id="PRO_5044830658" description="Knottins-like domain-containing protein" evidence="1">
    <location>
        <begin position="28"/>
        <end position="96"/>
    </location>
</feature>
<name>A0ABC9ASV2_9POAL</name>